<name>A0A517VIM2_9PLAN</name>
<keyword evidence="2" id="KW-1185">Reference proteome</keyword>
<evidence type="ECO:0008006" key="3">
    <source>
        <dbReference type="Google" id="ProtNLM"/>
    </source>
</evidence>
<gene>
    <name evidence="1" type="ORF">Pan161_44980</name>
</gene>
<accession>A0A517VIM2</accession>
<dbReference type="Proteomes" id="UP000316855">
    <property type="component" value="Chromosome"/>
</dbReference>
<dbReference type="PROSITE" id="PS51257">
    <property type="entry name" value="PROKAR_LIPOPROTEIN"/>
    <property type="match status" value="1"/>
</dbReference>
<sequence length="251" mass="28072">MKLSYLLNGCVMVLVLLTGCEQKENAQINKPFGIPEKIKKEQVGKWEASKARLLRSDKQSAVTINAKRTNYEFSDGSDHFTTPVTAFSDSESGSIWVGPEQSGYLEIEKKILGFRVFGETIVWTESILDHDSKSTLPDITNITNRFEQDVTGGSFYLGTHTANKRRTNLMDINKDSIVFGDGYGSSGGPRPMVSGFQWDKDLLKLSLTDPEKMHEAILWIDVKSGEVKKTEEKPTKLGEKLYQVINAQKGK</sequence>
<proteinExistence type="predicted"/>
<dbReference type="AlphaFoldDB" id="A0A517VIM2"/>
<organism evidence="1 2">
    <name type="scientific">Gimesia algae</name>
    <dbReference type="NCBI Taxonomy" id="2527971"/>
    <lineage>
        <taxon>Bacteria</taxon>
        <taxon>Pseudomonadati</taxon>
        <taxon>Planctomycetota</taxon>
        <taxon>Planctomycetia</taxon>
        <taxon>Planctomycetales</taxon>
        <taxon>Planctomycetaceae</taxon>
        <taxon>Gimesia</taxon>
    </lineage>
</organism>
<dbReference type="KEGG" id="gax:Pan161_44980"/>
<evidence type="ECO:0000313" key="1">
    <source>
        <dbReference type="EMBL" id="QDT92827.1"/>
    </source>
</evidence>
<reference evidence="1 2" key="1">
    <citation type="submission" date="2019-02" db="EMBL/GenBank/DDBJ databases">
        <title>Deep-cultivation of Planctomycetes and their phenomic and genomic characterization uncovers novel biology.</title>
        <authorList>
            <person name="Wiegand S."/>
            <person name="Jogler M."/>
            <person name="Boedeker C."/>
            <person name="Pinto D."/>
            <person name="Vollmers J."/>
            <person name="Rivas-Marin E."/>
            <person name="Kohn T."/>
            <person name="Peeters S.H."/>
            <person name="Heuer A."/>
            <person name="Rast P."/>
            <person name="Oberbeckmann S."/>
            <person name="Bunk B."/>
            <person name="Jeske O."/>
            <person name="Meyerdierks A."/>
            <person name="Storesund J.E."/>
            <person name="Kallscheuer N."/>
            <person name="Luecker S."/>
            <person name="Lage O.M."/>
            <person name="Pohl T."/>
            <person name="Merkel B.J."/>
            <person name="Hornburger P."/>
            <person name="Mueller R.-W."/>
            <person name="Bruemmer F."/>
            <person name="Labrenz M."/>
            <person name="Spormann A.M."/>
            <person name="Op den Camp H."/>
            <person name="Overmann J."/>
            <person name="Amann R."/>
            <person name="Jetten M.S.M."/>
            <person name="Mascher T."/>
            <person name="Medema M.H."/>
            <person name="Devos D.P."/>
            <person name="Kaster A.-K."/>
            <person name="Ovreas L."/>
            <person name="Rohde M."/>
            <person name="Galperin M.Y."/>
            <person name="Jogler C."/>
        </authorList>
    </citation>
    <scope>NUCLEOTIDE SEQUENCE [LARGE SCALE GENOMIC DNA]</scope>
    <source>
        <strain evidence="1 2">Pan161</strain>
    </source>
</reference>
<dbReference type="EMBL" id="CP036343">
    <property type="protein sequence ID" value="QDT92827.1"/>
    <property type="molecule type" value="Genomic_DNA"/>
</dbReference>
<evidence type="ECO:0000313" key="2">
    <source>
        <dbReference type="Proteomes" id="UP000316855"/>
    </source>
</evidence>
<protein>
    <recommendedName>
        <fullName evidence="3">Lipoprotein</fullName>
    </recommendedName>
</protein>